<comment type="similarity">
    <text evidence="2">Belongs to the asparagine synthetase family.</text>
</comment>
<dbReference type="EC" id="6.3.5.4" evidence="3"/>
<feature type="binding site" evidence="8">
    <location>
        <position position="65"/>
    </location>
    <ligand>
        <name>L-glutamine</name>
        <dbReference type="ChEBI" id="CHEBI:58359"/>
    </ligand>
</feature>
<dbReference type="PANTHER" id="PTHR43284:SF1">
    <property type="entry name" value="ASPARAGINE SYNTHETASE"/>
    <property type="match status" value="1"/>
</dbReference>
<keyword evidence="5 8" id="KW-0067">ATP-binding</keyword>
<feature type="domain" description="Glutamine amidotransferase type-2" evidence="10">
    <location>
        <begin position="1"/>
        <end position="178"/>
    </location>
</feature>
<dbReference type="Gene3D" id="3.40.50.620">
    <property type="entry name" value="HUPs"/>
    <property type="match status" value="1"/>
</dbReference>
<dbReference type="InterPro" id="IPR001962">
    <property type="entry name" value="Asn_synthase"/>
</dbReference>
<sequence>MWVSAKAALGHRRFAVPSGGEEAIAVLERGGEPVAAAVTGFLTERDALREALRVAGSPAPADAADATLVALAHLAWGPDAASRLEGGFAAAVWDGRTEELVLLRDRLGNQPLYYHQPAGGGLLFGSERKALLAHPLVDARVDADGLRELFTYAGTPGHGILVGVHQVRPGHVLRFGRGGVTEQEYWGLRTAAHTDDLETTVATVRELLARSVRSQLDDGDSVCALLSGGIDSSAVVALAGQALAERGADPLMTFTVSFRNEREFRPDEVWGTEDAPFVADVVAHVGTEHKDLVLDTAAIMDPVARAMALRAKDVPSPLGNMNTSLLLLCSEVGRYARVALLGEIADAVFGGFNWVHNPELARARTLPWLAMARHGGGEHGMGGDLLDRDLLTKLDLNGYAHAQYANSIAEVEHLPGEDEQERLMRRITYLHLTRWLETLLPHDEQIGLVGGLQTRMPFCDHRLVQYVYNVPWSMKTFDGREKSLLRAAVADLLPESVVNRAKSPYPVTQDPAYGHALCDALGALVADPAAPAHDLVDKRAVRALLDDRSVLDSGPRAWVARANVEIVLGLDRWLREYGVRTVL</sequence>
<dbReference type="Pfam" id="PF00733">
    <property type="entry name" value="Asn_synthase"/>
    <property type="match status" value="1"/>
</dbReference>
<feature type="binding site" evidence="8">
    <location>
        <position position="225"/>
    </location>
    <ligand>
        <name>ATP</name>
        <dbReference type="ChEBI" id="CHEBI:30616"/>
    </ligand>
</feature>
<dbReference type="Proteomes" id="UP000198727">
    <property type="component" value="Unassembled WGS sequence"/>
</dbReference>
<keyword evidence="12" id="KW-1185">Reference proteome</keyword>
<feature type="binding site" evidence="8">
    <location>
        <position position="256"/>
    </location>
    <ligand>
        <name>ATP</name>
        <dbReference type="ChEBI" id="CHEBI:30616"/>
    </ligand>
</feature>
<evidence type="ECO:0000256" key="9">
    <source>
        <dbReference type="PIRSR" id="PIRSR001589-3"/>
    </source>
</evidence>
<evidence type="ECO:0000256" key="2">
    <source>
        <dbReference type="ARBA" id="ARBA00005752"/>
    </source>
</evidence>
<dbReference type="PROSITE" id="PS51278">
    <property type="entry name" value="GATASE_TYPE_2"/>
    <property type="match status" value="1"/>
</dbReference>
<dbReference type="InterPro" id="IPR006426">
    <property type="entry name" value="Asn_synth_AEB"/>
</dbReference>
<dbReference type="EMBL" id="FOWW01000011">
    <property type="protein sequence ID" value="SFQ65143.1"/>
    <property type="molecule type" value="Genomic_DNA"/>
</dbReference>
<evidence type="ECO:0000256" key="1">
    <source>
        <dbReference type="ARBA" id="ARBA00005187"/>
    </source>
</evidence>
<dbReference type="AlphaFoldDB" id="A0A1I6A954"/>
<dbReference type="SUPFAM" id="SSF56235">
    <property type="entry name" value="N-terminal nucleophile aminohydrolases (Ntn hydrolases)"/>
    <property type="match status" value="1"/>
</dbReference>
<dbReference type="InterPro" id="IPR017932">
    <property type="entry name" value="GATase_2_dom"/>
</dbReference>
<evidence type="ECO:0000256" key="3">
    <source>
        <dbReference type="ARBA" id="ARBA00012737"/>
    </source>
</evidence>
<proteinExistence type="inferred from homology"/>
<comment type="pathway">
    <text evidence="1">Amino-acid biosynthesis; L-asparagine biosynthesis; L-asparagine from L-aspartate (L-Gln route): step 1/1.</text>
</comment>
<dbReference type="InterPro" id="IPR029055">
    <property type="entry name" value="Ntn_hydrolases_N"/>
</dbReference>
<evidence type="ECO:0000259" key="10">
    <source>
        <dbReference type="PROSITE" id="PS51278"/>
    </source>
</evidence>
<dbReference type="STRING" id="587909.SAMN05421810_111186"/>
<feature type="site" description="Important for beta-aspartyl-AMP intermediate formation" evidence="9">
    <location>
        <position position="343"/>
    </location>
</feature>
<evidence type="ECO:0000313" key="11">
    <source>
        <dbReference type="EMBL" id="SFQ65143.1"/>
    </source>
</evidence>
<keyword evidence="4 8" id="KW-0547">Nucleotide-binding</keyword>
<accession>A0A1I6A954</accession>
<gene>
    <name evidence="11" type="ORF">SAMN05421810_111186</name>
</gene>
<evidence type="ECO:0000256" key="6">
    <source>
        <dbReference type="ARBA" id="ARBA00022888"/>
    </source>
</evidence>
<dbReference type="PIRSF" id="PIRSF001589">
    <property type="entry name" value="Asn_synthetase_glu-h"/>
    <property type="match status" value="1"/>
</dbReference>
<dbReference type="GO" id="GO:0004066">
    <property type="term" value="F:asparagine synthase (glutamine-hydrolyzing) activity"/>
    <property type="evidence" value="ECO:0007669"/>
    <property type="project" value="UniProtKB-EC"/>
</dbReference>
<dbReference type="Pfam" id="PF13537">
    <property type="entry name" value="GATase_7"/>
    <property type="match status" value="1"/>
</dbReference>
<dbReference type="NCBIfam" id="TIGR01536">
    <property type="entry name" value="asn_synth_AEB"/>
    <property type="match status" value="1"/>
</dbReference>
<evidence type="ECO:0000256" key="5">
    <source>
        <dbReference type="ARBA" id="ARBA00022840"/>
    </source>
</evidence>
<organism evidence="11 12">
    <name type="scientific">Amycolatopsis arida</name>
    <dbReference type="NCBI Taxonomy" id="587909"/>
    <lineage>
        <taxon>Bacteria</taxon>
        <taxon>Bacillati</taxon>
        <taxon>Actinomycetota</taxon>
        <taxon>Actinomycetes</taxon>
        <taxon>Pseudonocardiales</taxon>
        <taxon>Pseudonocardiaceae</taxon>
        <taxon>Amycolatopsis</taxon>
    </lineage>
</organism>
<protein>
    <recommendedName>
        <fullName evidence="3">asparagine synthase (glutamine-hydrolyzing)</fullName>
        <ecNumber evidence="3">6.3.5.4</ecNumber>
    </recommendedName>
</protein>
<dbReference type="SUPFAM" id="SSF52402">
    <property type="entry name" value="Adenine nucleotide alpha hydrolases-like"/>
    <property type="match status" value="1"/>
</dbReference>
<evidence type="ECO:0000256" key="4">
    <source>
        <dbReference type="ARBA" id="ARBA00022741"/>
    </source>
</evidence>
<keyword evidence="6" id="KW-0028">Amino-acid biosynthesis</keyword>
<dbReference type="InterPro" id="IPR014729">
    <property type="entry name" value="Rossmann-like_a/b/a_fold"/>
</dbReference>
<dbReference type="GO" id="GO:0005524">
    <property type="term" value="F:ATP binding"/>
    <property type="evidence" value="ECO:0007669"/>
    <property type="project" value="UniProtKB-KW"/>
</dbReference>
<dbReference type="GO" id="GO:0005829">
    <property type="term" value="C:cytosol"/>
    <property type="evidence" value="ECO:0007669"/>
    <property type="project" value="TreeGrafter"/>
</dbReference>
<name>A0A1I6A954_9PSEU</name>
<dbReference type="PANTHER" id="PTHR43284">
    <property type="entry name" value="ASPARAGINE SYNTHETASE (GLUTAMINE-HYDROLYZING)"/>
    <property type="match status" value="1"/>
</dbReference>
<dbReference type="GO" id="GO:0006529">
    <property type="term" value="P:asparagine biosynthetic process"/>
    <property type="evidence" value="ECO:0007669"/>
    <property type="project" value="UniProtKB-KW"/>
</dbReference>
<reference evidence="12" key="1">
    <citation type="submission" date="2016-10" db="EMBL/GenBank/DDBJ databases">
        <authorList>
            <person name="Varghese N."/>
            <person name="Submissions S."/>
        </authorList>
    </citation>
    <scope>NUCLEOTIDE SEQUENCE [LARGE SCALE GENOMIC DNA]</scope>
    <source>
        <strain evidence="12">CGMCC 4.5579</strain>
    </source>
</reference>
<dbReference type="InterPro" id="IPR051786">
    <property type="entry name" value="ASN_synthetase/amidase"/>
</dbReference>
<evidence type="ECO:0000256" key="7">
    <source>
        <dbReference type="ARBA" id="ARBA00048741"/>
    </source>
</evidence>
<dbReference type="CDD" id="cd01991">
    <property type="entry name" value="Asn_synthase_B_C"/>
    <property type="match status" value="1"/>
</dbReference>
<evidence type="ECO:0000256" key="8">
    <source>
        <dbReference type="PIRSR" id="PIRSR001589-2"/>
    </source>
</evidence>
<keyword evidence="6" id="KW-0061">Asparagine biosynthesis</keyword>
<dbReference type="Gene3D" id="3.60.20.10">
    <property type="entry name" value="Glutamine Phosphoribosylpyrophosphate, subunit 1, domain 1"/>
    <property type="match status" value="1"/>
</dbReference>
<comment type="catalytic activity">
    <reaction evidence="7">
        <text>L-aspartate + L-glutamine + ATP + H2O = L-asparagine + L-glutamate + AMP + diphosphate + H(+)</text>
        <dbReference type="Rhea" id="RHEA:12228"/>
        <dbReference type="ChEBI" id="CHEBI:15377"/>
        <dbReference type="ChEBI" id="CHEBI:15378"/>
        <dbReference type="ChEBI" id="CHEBI:29985"/>
        <dbReference type="ChEBI" id="CHEBI:29991"/>
        <dbReference type="ChEBI" id="CHEBI:30616"/>
        <dbReference type="ChEBI" id="CHEBI:33019"/>
        <dbReference type="ChEBI" id="CHEBI:58048"/>
        <dbReference type="ChEBI" id="CHEBI:58359"/>
        <dbReference type="ChEBI" id="CHEBI:456215"/>
        <dbReference type="EC" id="6.3.5.4"/>
    </reaction>
</comment>
<evidence type="ECO:0000313" key="12">
    <source>
        <dbReference type="Proteomes" id="UP000198727"/>
    </source>
</evidence>